<dbReference type="AlphaFoldDB" id="A0A9W9DZ43"/>
<accession>A0A9W9DZ43</accession>
<name>A0A9W9DZ43_9AGAR</name>
<proteinExistence type="predicted"/>
<dbReference type="Proteomes" id="UP001150238">
    <property type="component" value="Unassembled WGS sequence"/>
</dbReference>
<reference evidence="2" key="1">
    <citation type="submission" date="2022-08" db="EMBL/GenBank/DDBJ databases">
        <authorList>
            <consortium name="DOE Joint Genome Institute"/>
            <person name="Min B."/>
            <person name="Riley R."/>
            <person name="Sierra-Patev S."/>
            <person name="Naranjo-Ortiz M."/>
            <person name="Looney B."/>
            <person name="Konkel Z."/>
            <person name="Slot J.C."/>
            <person name="Sakamoto Y."/>
            <person name="Steenwyk J.L."/>
            <person name="Rokas A."/>
            <person name="Carro J."/>
            <person name="Camarero S."/>
            <person name="Ferreira P."/>
            <person name="Molpeceres G."/>
            <person name="Ruiz-Duenas F.J."/>
            <person name="Serrano A."/>
            <person name="Henrissat B."/>
            <person name="Drula E."/>
            <person name="Hughes K.W."/>
            <person name="Mata J.L."/>
            <person name="Ishikawa N.K."/>
            <person name="Vargas-Isla R."/>
            <person name="Ushijima S."/>
            <person name="Smith C.A."/>
            <person name="Ahrendt S."/>
            <person name="Andreopoulos W."/>
            <person name="He G."/>
            <person name="Labutti K."/>
            <person name="Lipzen A."/>
            <person name="Ng V."/>
            <person name="Sandor L."/>
            <person name="Barry K."/>
            <person name="Martinez A.T."/>
            <person name="Xiao Y."/>
            <person name="Gibbons J.G."/>
            <person name="Terashima K."/>
            <person name="Hibbett D.S."/>
            <person name="Grigoriev I.V."/>
        </authorList>
    </citation>
    <scope>NUCLEOTIDE SEQUENCE</scope>
    <source>
        <strain evidence="2">Sp2 HRB7682 ss15</strain>
    </source>
</reference>
<feature type="compositionally biased region" description="Basic and acidic residues" evidence="1">
    <location>
        <begin position="389"/>
        <end position="408"/>
    </location>
</feature>
<protein>
    <submittedName>
        <fullName evidence="2">Uncharacterized protein</fullName>
    </submittedName>
</protein>
<sequence>MNLKCRLATIEATEGTEGPTLHAVIDTDVFTCLCRKPFNFPEIPPRHQPVNLSPNATKLPDFYKPRWIASSLPFLGFAPSSNPFKFRFLKCLDYSVDSVPIVKDPSGFYVLRSSEAADWDSLEKNMRAFLRACMRVNSLAIPEDFRLWPYPNNYGYRLRWKTEMDARHAAMRSRLAFIPLIACTSFFLHLLYHLESQWVDLVIAALEHNDRLPSVSPFLSKRQQEYEKLRRGPFPTKWQWKEQLQQQTSISSEWLEYFHQILDLPMVGAFVDVHNSGCLPWIPVFLKAKMPLMLYWGSLNNWSIPPTLDHLISTPNSSIINTLISEQRPYPPPPLPIEEQIPREILTNKPRLRLPRLDGGSLPRPNESLFDFIQRREVHRLKVIASESPVERQSRLQREENATKDRPPGRKGARVYYWDLVEGTRVRTPVGRSNYEDIWERYGSHQRRYDSVADEWEVCTDFDPNDAPDDYDLDSDDDSDYFITVRAHINEETHHNDGTVSSQAYLTRLQSPNNLPHSLIEFNEAIEDVAYHRFGFLKQPFAENRDIVLKSQVWKKVLGLFGCGHRHAALEVDIHIKLQLCRFISALSDAADLRHAPEVYDLSFRSLMQPLIPFEVDTLTSYNGRYYLIQAKDAKDNEEYVIAFRSTATVMELARREWGPRTEDIIKCLIEEGISFNTLMASHTPRRSLYMPFRRPAMLGFRPVGFVPTLQDYRSYELIRNDFLRSARGRSALLAGGIIARLARGIVNVNDVYDGPTGHALHEGEQALCVWEAGQACAFWDDQLTGEEMDLICGSYEVATGTYAFPSNSNSIQKPMHNP</sequence>
<dbReference type="EMBL" id="JANVFS010000005">
    <property type="protein sequence ID" value="KAJ4491965.1"/>
    <property type="molecule type" value="Genomic_DNA"/>
</dbReference>
<gene>
    <name evidence="2" type="ORF">C8J55DRAFT_556250</name>
</gene>
<evidence type="ECO:0000313" key="2">
    <source>
        <dbReference type="EMBL" id="KAJ4491965.1"/>
    </source>
</evidence>
<evidence type="ECO:0000313" key="3">
    <source>
        <dbReference type="Proteomes" id="UP001150238"/>
    </source>
</evidence>
<evidence type="ECO:0000256" key="1">
    <source>
        <dbReference type="SAM" id="MobiDB-lite"/>
    </source>
</evidence>
<reference evidence="2" key="2">
    <citation type="journal article" date="2023" name="Proc. Natl. Acad. Sci. U.S.A.">
        <title>A global phylogenomic analysis of the shiitake genus Lentinula.</title>
        <authorList>
            <person name="Sierra-Patev S."/>
            <person name="Min B."/>
            <person name="Naranjo-Ortiz M."/>
            <person name="Looney B."/>
            <person name="Konkel Z."/>
            <person name="Slot J.C."/>
            <person name="Sakamoto Y."/>
            <person name="Steenwyk J.L."/>
            <person name="Rokas A."/>
            <person name="Carro J."/>
            <person name="Camarero S."/>
            <person name="Ferreira P."/>
            <person name="Molpeceres G."/>
            <person name="Ruiz-Duenas F.J."/>
            <person name="Serrano A."/>
            <person name="Henrissat B."/>
            <person name="Drula E."/>
            <person name="Hughes K.W."/>
            <person name="Mata J.L."/>
            <person name="Ishikawa N.K."/>
            <person name="Vargas-Isla R."/>
            <person name="Ushijima S."/>
            <person name="Smith C.A."/>
            <person name="Donoghue J."/>
            <person name="Ahrendt S."/>
            <person name="Andreopoulos W."/>
            <person name="He G."/>
            <person name="LaButti K."/>
            <person name="Lipzen A."/>
            <person name="Ng V."/>
            <person name="Riley R."/>
            <person name="Sandor L."/>
            <person name="Barry K."/>
            <person name="Martinez A.T."/>
            <person name="Xiao Y."/>
            <person name="Gibbons J.G."/>
            <person name="Terashima K."/>
            <person name="Grigoriev I.V."/>
            <person name="Hibbett D."/>
        </authorList>
    </citation>
    <scope>NUCLEOTIDE SEQUENCE</scope>
    <source>
        <strain evidence="2">Sp2 HRB7682 ss15</strain>
    </source>
</reference>
<feature type="region of interest" description="Disordered" evidence="1">
    <location>
        <begin position="389"/>
        <end position="409"/>
    </location>
</feature>
<comment type="caution">
    <text evidence="2">The sequence shown here is derived from an EMBL/GenBank/DDBJ whole genome shotgun (WGS) entry which is preliminary data.</text>
</comment>
<organism evidence="2 3">
    <name type="scientific">Lentinula lateritia</name>
    <dbReference type="NCBI Taxonomy" id="40482"/>
    <lineage>
        <taxon>Eukaryota</taxon>
        <taxon>Fungi</taxon>
        <taxon>Dikarya</taxon>
        <taxon>Basidiomycota</taxon>
        <taxon>Agaricomycotina</taxon>
        <taxon>Agaricomycetes</taxon>
        <taxon>Agaricomycetidae</taxon>
        <taxon>Agaricales</taxon>
        <taxon>Marasmiineae</taxon>
        <taxon>Omphalotaceae</taxon>
        <taxon>Lentinula</taxon>
    </lineage>
</organism>